<protein>
    <submittedName>
        <fullName evidence="2">Uncharacterized protein</fullName>
    </submittedName>
</protein>
<keyword evidence="3" id="KW-1185">Reference proteome</keyword>
<comment type="caution">
    <text evidence="2">The sequence shown here is derived from an EMBL/GenBank/DDBJ whole genome shotgun (WGS) entry which is preliminary data.</text>
</comment>
<keyword evidence="1" id="KW-0472">Membrane</keyword>
<keyword evidence="1" id="KW-0812">Transmembrane</keyword>
<accession>A0A8J6F1R5</accession>
<keyword evidence="1" id="KW-1133">Transmembrane helix</keyword>
<gene>
    <name evidence="2" type="ORF">GDO78_011881</name>
</gene>
<evidence type="ECO:0000256" key="1">
    <source>
        <dbReference type="SAM" id="Phobius"/>
    </source>
</evidence>
<sequence length="110" mass="12655">MPFFGAKHKSKYKIENHLIYFLLFGSTPVLGSKNCICSCQKKVSFALNAVFFILIVLFFFCFLCCTLLEVLIYCSAYYFMCELKFFSFCFRRALPCTSDSSASEHVNPKS</sequence>
<feature type="transmembrane region" description="Helical" evidence="1">
    <location>
        <begin position="47"/>
        <end position="74"/>
    </location>
</feature>
<organism evidence="2 3">
    <name type="scientific">Eleutherodactylus coqui</name>
    <name type="common">Puerto Rican coqui</name>
    <dbReference type="NCBI Taxonomy" id="57060"/>
    <lineage>
        <taxon>Eukaryota</taxon>
        <taxon>Metazoa</taxon>
        <taxon>Chordata</taxon>
        <taxon>Craniata</taxon>
        <taxon>Vertebrata</taxon>
        <taxon>Euteleostomi</taxon>
        <taxon>Amphibia</taxon>
        <taxon>Batrachia</taxon>
        <taxon>Anura</taxon>
        <taxon>Neobatrachia</taxon>
        <taxon>Hyloidea</taxon>
        <taxon>Eleutherodactylidae</taxon>
        <taxon>Eleutherodactylinae</taxon>
        <taxon>Eleutherodactylus</taxon>
        <taxon>Eleutherodactylus</taxon>
    </lineage>
</organism>
<dbReference type="AlphaFoldDB" id="A0A8J6F1R5"/>
<dbReference type="Proteomes" id="UP000770717">
    <property type="component" value="Unassembled WGS sequence"/>
</dbReference>
<name>A0A8J6F1R5_ELECQ</name>
<dbReference type="EMBL" id="WNTK01000007">
    <property type="protein sequence ID" value="KAG9480107.1"/>
    <property type="molecule type" value="Genomic_DNA"/>
</dbReference>
<evidence type="ECO:0000313" key="3">
    <source>
        <dbReference type="Proteomes" id="UP000770717"/>
    </source>
</evidence>
<evidence type="ECO:0000313" key="2">
    <source>
        <dbReference type="EMBL" id="KAG9480107.1"/>
    </source>
</evidence>
<reference evidence="2" key="1">
    <citation type="thesis" date="2020" institute="ProQuest LLC" country="789 East Eisenhower Parkway, Ann Arbor, MI, USA">
        <title>Comparative Genomics and Chromosome Evolution.</title>
        <authorList>
            <person name="Mudd A.B."/>
        </authorList>
    </citation>
    <scope>NUCLEOTIDE SEQUENCE</scope>
    <source>
        <strain evidence="2">HN-11 Male</strain>
        <tissue evidence="2">Kidney and liver</tissue>
    </source>
</reference>
<proteinExistence type="predicted"/>